<evidence type="ECO:0000256" key="2">
    <source>
        <dbReference type="SAM" id="MobiDB-lite"/>
    </source>
</evidence>
<organism evidence="3 4">
    <name type="scientific">Abeliophyllum distichum</name>
    <dbReference type="NCBI Taxonomy" id="126358"/>
    <lineage>
        <taxon>Eukaryota</taxon>
        <taxon>Viridiplantae</taxon>
        <taxon>Streptophyta</taxon>
        <taxon>Embryophyta</taxon>
        <taxon>Tracheophyta</taxon>
        <taxon>Spermatophyta</taxon>
        <taxon>Magnoliopsida</taxon>
        <taxon>eudicotyledons</taxon>
        <taxon>Gunneridae</taxon>
        <taxon>Pentapetalae</taxon>
        <taxon>asterids</taxon>
        <taxon>lamiids</taxon>
        <taxon>Lamiales</taxon>
        <taxon>Oleaceae</taxon>
        <taxon>Forsythieae</taxon>
        <taxon>Abeliophyllum</taxon>
    </lineage>
</organism>
<accession>A0ABD1PMP5</accession>
<name>A0ABD1PMP5_9LAMI</name>
<reference evidence="4" key="1">
    <citation type="submission" date="2024-07" db="EMBL/GenBank/DDBJ databases">
        <title>Two chromosome-level genome assemblies of Korean endemic species Abeliophyllum distichum and Forsythia ovata (Oleaceae).</title>
        <authorList>
            <person name="Jang H."/>
        </authorList>
    </citation>
    <scope>NUCLEOTIDE SEQUENCE [LARGE SCALE GENOMIC DNA]</scope>
</reference>
<keyword evidence="4" id="KW-1185">Reference proteome</keyword>
<keyword evidence="1" id="KW-0175">Coiled coil</keyword>
<sequence length="247" mass="27635">MLPAQPSIVAASVHMYWTPNWEKPAKEATVCERLQLVEVNLARGFVLAKELFSAFESFDTEEAKSKKLAKNLKAMGLEKAQLESDKRALQFKLDLVVTKKARDQRRAAEASLKRAEEAQKSVETALASANSSLEAAVADKEKSLAAAKFELERVRAERADAEAKAVEVYQDVFVDIPEYQDLTQHLMTVGREQLVEQIIETHPEWDISFLREAPTEAHASEAVPSDNRDRDEGHRVPTLKEAVGHLN</sequence>
<feature type="region of interest" description="Disordered" evidence="2">
    <location>
        <begin position="216"/>
        <end position="247"/>
    </location>
</feature>
<gene>
    <name evidence="3" type="ORF">Adt_41037</name>
</gene>
<evidence type="ECO:0000256" key="1">
    <source>
        <dbReference type="SAM" id="Coils"/>
    </source>
</evidence>
<evidence type="ECO:0000313" key="3">
    <source>
        <dbReference type="EMBL" id="KAL2465186.1"/>
    </source>
</evidence>
<evidence type="ECO:0000313" key="4">
    <source>
        <dbReference type="Proteomes" id="UP001604336"/>
    </source>
</evidence>
<feature type="coiled-coil region" evidence="1">
    <location>
        <begin position="98"/>
        <end position="171"/>
    </location>
</feature>
<feature type="compositionally biased region" description="Basic and acidic residues" evidence="2">
    <location>
        <begin position="226"/>
        <end position="235"/>
    </location>
</feature>
<dbReference type="AlphaFoldDB" id="A0ABD1PMP5"/>
<protein>
    <submittedName>
        <fullName evidence="3">Uncharacterized protein</fullName>
    </submittedName>
</protein>
<proteinExistence type="predicted"/>
<comment type="caution">
    <text evidence="3">The sequence shown here is derived from an EMBL/GenBank/DDBJ whole genome shotgun (WGS) entry which is preliminary data.</text>
</comment>
<dbReference type="EMBL" id="JBFOLK010000013">
    <property type="protein sequence ID" value="KAL2465186.1"/>
    <property type="molecule type" value="Genomic_DNA"/>
</dbReference>
<dbReference type="Proteomes" id="UP001604336">
    <property type="component" value="Unassembled WGS sequence"/>
</dbReference>